<name>A0A2K1DXR1_9FLAO</name>
<feature type="domain" description="Nitroreductase" evidence="4">
    <location>
        <begin position="8"/>
        <end position="185"/>
    </location>
</feature>
<dbReference type="InterPro" id="IPR033878">
    <property type="entry name" value="NfsB-like"/>
</dbReference>
<proteinExistence type="inferred from homology"/>
<dbReference type="AlphaFoldDB" id="A0A2K1DXR1"/>
<evidence type="ECO:0000259" key="4">
    <source>
        <dbReference type="Pfam" id="PF00881"/>
    </source>
</evidence>
<dbReference type="PANTHER" id="PTHR43673:SF10">
    <property type="entry name" value="NADH DEHYDROGENASE_NAD(P)H NITROREDUCTASE XCC3605-RELATED"/>
    <property type="match status" value="1"/>
</dbReference>
<keyword evidence="2" id="KW-0521">NADP</keyword>
<reference evidence="5 6" key="1">
    <citation type="submission" date="2018-01" db="EMBL/GenBank/DDBJ databases">
        <title>The draft genome of Hanstruepera neustonica JCM19743.</title>
        <authorList>
            <person name="He R.-H."/>
            <person name="Du Z.-J."/>
        </authorList>
    </citation>
    <scope>NUCLEOTIDE SEQUENCE [LARGE SCALE GENOMIC DNA]</scope>
    <source>
        <strain evidence="5 6">JCM19743</strain>
    </source>
</reference>
<dbReference type="OrthoDB" id="9809288at2"/>
<evidence type="ECO:0000256" key="3">
    <source>
        <dbReference type="ARBA" id="ARBA00023002"/>
    </source>
</evidence>
<comment type="caution">
    <text evidence="5">The sequence shown here is derived from an EMBL/GenBank/DDBJ whole genome shotgun (WGS) entry which is preliminary data.</text>
</comment>
<comment type="similarity">
    <text evidence="1">Belongs to the nitroreductase family.</text>
</comment>
<dbReference type="EMBL" id="POWF01000006">
    <property type="protein sequence ID" value="PNQ72790.1"/>
    <property type="molecule type" value="Genomic_DNA"/>
</dbReference>
<evidence type="ECO:0000313" key="6">
    <source>
        <dbReference type="Proteomes" id="UP000236641"/>
    </source>
</evidence>
<protein>
    <submittedName>
        <fullName evidence="5">NAD(P)H-dependent oxidoreductase</fullName>
    </submittedName>
</protein>
<accession>A0A2K1DXR1</accession>
<dbReference type="InterPro" id="IPR000415">
    <property type="entry name" value="Nitroreductase-like"/>
</dbReference>
<evidence type="ECO:0000256" key="2">
    <source>
        <dbReference type="ARBA" id="ARBA00022857"/>
    </source>
</evidence>
<evidence type="ECO:0000313" key="5">
    <source>
        <dbReference type="EMBL" id="PNQ72790.1"/>
    </source>
</evidence>
<dbReference type="Proteomes" id="UP000236641">
    <property type="component" value="Unassembled WGS sequence"/>
</dbReference>
<dbReference type="Pfam" id="PF00881">
    <property type="entry name" value="Nitroreductase"/>
    <property type="match status" value="1"/>
</dbReference>
<dbReference type="RefSeq" id="WP_103052317.1">
    <property type="nucleotide sequence ID" value="NZ_POWF01000006.1"/>
</dbReference>
<dbReference type="InterPro" id="IPR029479">
    <property type="entry name" value="Nitroreductase"/>
</dbReference>
<dbReference type="GO" id="GO:0016491">
    <property type="term" value="F:oxidoreductase activity"/>
    <property type="evidence" value="ECO:0007669"/>
    <property type="project" value="UniProtKB-KW"/>
</dbReference>
<sequence>MNVIDHLQWRYATKAFDSSKLISDEKLQVLTEAFNLTATSYGLQPIKLVVFSDKTLQTQLIPDTMNQKQIAEASHVLVFCIETAIDEDYVVEYFNRVHDIRHTPKSILKPFQDFLISDFEKKPQALIEDWATNQAYLAMGNILTVCALEGIDSCPMEGFKSDRYDEVLGLKKRGLKSVLLLPIGYRADDDMFADFKKVRKPLKDSIITL</sequence>
<evidence type="ECO:0000256" key="1">
    <source>
        <dbReference type="ARBA" id="ARBA00007118"/>
    </source>
</evidence>
<dbReference type="PANTHER" id="PTHR43673">
    <property type="entry name" value="NAD(P)H NITROREDUCTASE YDGI-RELATED"/>
    <property type="match status" value="1"/>
</dbReference>
<dbReference type="CDD" id="cd02149">
    <property type="entry name" value="NfsB-like"/>
    <property type="match status" value="1"/>
</dbReference>
<dbReference type="SUPFAM" id="SSF55469">
    <property type="entry name" value="FMN-dependent nitroreductase-like"/>
    <property type="match status" value="1"/>
</dbReference>
<dbReference type="Gene3D" id="3.40.109.10">
    <property type="entry name" value="NADH Oxidase"/>
    <property type="match status" value="1"/>
</dbReference>
<keyword evidence="6" id="KW-1185">Reference proteome</keyword>
<organism evidence="5 6">
    <name type="scientific">Hanstruepera neustonica</name>
    <dbReference type="NCBI Taxonomy" id="1445657"/>
    <lineage>
        <taxon>Bacteria</taxon>
        <taxon>Pseudomonadati</taxon>
        <taxon>Bacteroidota</taxon>
        <taxon>Flavobacteriia</taxon>
        <taxon>Flavobacteriales</taxon>
        <taxon>Flavobacteriaceae</taxon>
        <taxon>Hanstruepera</taxon>
    </lineage>
</organism>
<gene>
    <name evidence="5" type="ORF">C1T31_09775</name>
</gene>
<keyword evidence="3" id="KW-0560">Oxidoreductase</keyword>